<dbReference type="Pfam" id="PF00474">
    <property type="entry name" value="SSF"/>
    <property type="match status" value="1"/>
</dbReference>
<dbReference type="AlphaFoldDB" id="A0A842HDL5"/>
<name>A0A842HDL5_9BACT</name>
<proteinExistence type="inferred from homology"/>
<feature type="transmembrane region" description="Helical" evidence="7">
    <location>
        <begin position="102"/>
        <end position="126"/>
    </location>
</feature>
<sequence>MQQNDALIASLQPHQVVQVDPEFVRLKPEVAMELYSHNAAASGDSTAILKSDMPPFELAAAINGLASERVALGGELAGTMKGCDYDAAFPVLVRNLIKPYPLVSWFILAALAGAVISSLASMLNSASTIATMDLYAKFSGEKSPQKLVKVGRIFVVIFVILAAIVAPLLNNFTSIFAFIQEFQGFISPGILAVFILGFFSPRTPRYFGAVGIGINIVAYGALKSFLGPWIAKHGWWYADQIAFLDRMAICFFIVLLAGLILTVIRPMREPVSMPVNDQIELKDSKGAKFAGVIVLIATVALYVIFW</sequence>
<accession>A0A842HDL5</accession>
<protein>
    <recommendedName>
        <fullName evidence="10">Sodium/glucose cotransporter</fullName>
    </recommendedName>
</protein>
<evidence type="ECO:0000256" key="1">
    <source>
        <dbReference type="ARBA" id="ARBA00004141"/>
    </source>
</evidence>
<comment type="caution">
    <text evidence="8">The sequence shown here is derived from an EMBL/GenBank/DDBJ whole genome shotgun (WGS) entry which is preliminary data.</text>
</comment>
<feature type="transmembrane region" description="Helical" evidence="7">
    <location>
        <begin position="206"/>
        <end position="226"/>
    </location>
</feature>
<gene>
    <name evidence="8" type="ORF">H5P28_05320</name>
</gene>
<feature type="transmembrane region" description="Helical" evidence="7">
    <location>
        <begin position="246"/>
        <end position="265"/>
    </location>
</feature>
<dbReference type="InterPro" id="IPR001734">
    <property type="entry name" value="Na/solute_symporter"/>
</dbReference>
<feature type="transmembrane region" description="Helical" evidence="7">
    <location>
        <begin position="286"/>
        <end position="305"/>
    </location>
</feature>
<evidence type="ECO:0000256" key="6">
    <source>
        <dbReference type="RuleBase" id="RU362091"/>
    </source>
</evidence>
<evidence type="ECO:0000313" key="8">
    <source>
        <dbReference type="EMBL" id="MBC2593677.1"/>
    </source>
</evidence>
<dbReference type="PROSITE" id="PS50283">
    <property type="entry name" value="NA_SOLUT_SYMP_3"/>
    <property type="match status" value="1"/>
</dbReference>
<evidence type="ECO:0000256" key="5">
    <source>
        <dbReference type="ARBA" id="ARBA00023136"/>
    </source>
</evidence>
<dbReference type="GO" id="GO:0005412">
    <property type="term" value="F:D-glucose:sodium symporter activity"/>
    <property type="evidence" value="ECO:0007669"/>
    <property type="project" value="TreeGrafter"/>
</dbReference>
<dbReference type="Proteomes" id="UP000546464">
    <property type="component" value="Unassembled WGS sequence"/>
</dbReference>
<keyword evidence="9" id="KW-1185">Reference proteome</keyword>
<dbReference type="InterPro" id="IPR038377">
    <property type="entry name" value="Na/Glc_symporter_sf"/>
</dbReference>
<feature type="transmembrane region" description="Helical" evidence="7">
    <location>
        <begin position="147"/>
        <end position="169"/>
    </location>
</feature>
<dbReference type="PANTHER" id="PTHR11819">
    <property type="entry name" value="SOLUTE CARRIER FAMILY 5"/>
    <property type="match status" value="1"/>
</dbReference>
<evidence type="ECO:0000256" key="4">
    <source>
        <dbReference type="ARBA" id="ARBA00022989"/>
    </source>
</evidence>
<evidence type="ECO:0000313" key="9">
    <source>
        <dbReference type="Proteomes" id="UP000546464"/>
    </source>
</evidence>
<feature type="transmembrane region" description="Helical" evidence="7">
    <location>
        <begin position="175"/>
        <end position="199"/>
    </location>
</feature>
<dbReference type="PANTHER" id="PTHR11819:SF195">
    <property type="entry name" value="SODIUM_GLUCOSE COTRANSPORTER 4"/>
    <property type="match status" value="1"/>
</dbReference>
<keyword evidence="4 7" id="KW-1133">Transmembrane helix</keyword>
<dbReference type="EMBL" id="JACHVB010000014">
    <property type="protein sequence ID" value="MBC2593677.1"/>
    <property type="molecule type" value="Genomic_DNA"/>
</dbReference>
<evidence type="ECO:0000256" key="3">
    <source>
        <dbReference type="ARBA" id="ARBA00022692"/>
    </source>
</evidence>
<evidence type="ECO:0008006" key="10">
    <source>
        <dbReference type="Google" id="ProtNLM"/>
    </source>
</evidence>
<dbReference type="Gene3D" id="1.20.1730.10">
    <property type="entry name" value="Sodium/glucose cotransporter"/>
    <property type="match status" value="1"/>
</dbReference>
<evidence type="ECO:0000256" key="2">
    <source>
        <dbReference type="ARBA" id="ARBA00006434"/>
    </source>
</evidence>
<comment type="similarity">
    <text evidence="2 6">Belongs to the sodium:solute symporter (SSF) (TC 2.A.21) family.</text>
</comment>
<comment type="subcellular location">
    <subcellularLocation>
        <location evidence="1">Membrane</location>
        <topology evidence="1">Multi-pass membrane protein</topology>
    </subcellularLocation>
</comment>
<organism evidence="8 9">
    <name type="scientific">Ruficoccus amylovorans</name>
    <dbReference type="NCBI Taxonomy" id="1804625"/>
    <lineage>
        <taxon>Bacteria</taxon>
        <taxon>Pseudomonadati</taxon>
        <taxon>Verrucomicrobiota</taxon>
        <taxon>Opitutia</taxon>
        <taxon>Puniceicoccales</taxon>
        <taxon>Cerasicoccaceae</taxon>
        <taxon>Ruficoccus</taxon>
    </lineage>
</organism>
<dbReference type="GO" id="GO:0005886">
    <property type="term" value="C:plasma membrane"/>
    <property type="evidence" value="ECO:0007669"/>
    <property type="project" value="TreeGrafter"/>
</dbReference>
<keyword evidence="5 7" id="KW-0472">Membrane</keyword>
<evidence type="ECO:0000256" key="7">
    <source>
        <dbReference type="SAM" id="Phobius"/>
    </source>
</evidence>
<reference evidence="8 9" key="1">
    <citation type="submission" date="2020-07" db="EMBL/GenBank/DDBJ databases">
        <authorList>
            <person name="Feng X."/>
        </authorList>
    </citation>
    <scope>NUCLEOTIDE SEQUENCE [LARGE SCALE GENOMIC DNA]</scope>
    <source>
        <strain evidence="8 9">JCM31066</strain>
    </source>
</reference>
<keyword evidence="3 7" id="KW-0812">Transmembrane</keyword>